<reference evidence="1 2" key="1">
    <citation type="journal article" date="2016" name="Nat. Commun.">
        <title>Thousands of microbial genomes shed light on interconnected biogeochemical processes in an aquifer system.</title>
        <authorList>
            <person name="Anantharaman K."/>
            <person name="Brown C.T."/>
            <person name="Hug L.A."/>
            <person name="Sharon I."/>
            <person name="Castelle C.J."/>
            <person name="Probst A.J."/>
            <person name="Thomas B.C."/>
            <person name="Singh A."/>
            <person name="Wilkins M.J."/>
            <person name="Karaoz U."/>
            <person name="Brodie E.L."/>
            <person name="Williams K.H."/>
            <person name="Hubbard S.S."/>
            <person name="Banfield J.F."/>
        </authorList>
    </citation>
    <scope>NUCLEOTIDE SEQUENCE [LARGE SCALE GENOMIC DNA]</scope>
</reference>
<organism evidence="1 2">
    <name type="scientific">Candidatus Fischerbacteria bacterium RBG_13_37_8</name>
    <dbReference type="NCBI Taxonomy" id="1817863"/>
    <lineage>
        <taxon>Bacteria</taxon>
        <taxon>Candidatus Fischeribacteriota</taxon>
    </lineage>
</organism>
<dbReference type="AlphaFoldDB" id="A0A1F5VJA8"/>
<dbReference type="InterPro" id="IPR011990">
    <property type="entry name" value="TPR-like_helical_dom_sf"/>
</dbReference>
<dbReference type="Gene3D" id="1.25.40.10">
    <property type="entry name" value="Tetratricopeptide repeat domain"/>
    <property type="match status" value="1"/>
</dbReference>
<dbReference type="SUPFAM" id="SSF48452">
    <property type="entry name" value="TPR-like"/>
    <property type="match status" value="1"/>
</dbReference>
<evidence type="ECO:0008006" key="3">
    <source>
        <dbReference type="Google" id="ProtNLM"/>
    </source>
</evidence>
<evidence type="ECO:0000313" key="2">
    <source>
        <dbReference type="Proteomes" id="UP000178943"/>
    </source>
</evidence>
<proteinExistence type="predicted"/>
<sequence>MYKKILIALLILIFLALIGVVSYFLKDILTQFVHEKAGTTTGTPKTKKAVYTALPELGIGLSINSSAFLEITPGTPINMTVVLRNLSAEEAYRLKLKIDYYTNKASATEKQKTPDVLARWQSRLDSLAEKAVTLSSANIPFDKWITFQLKNNSAFSPLPWQLEMPPQPKENKLNLTETRIELTYFIAPDTSSSITPGTYTIKAILPAGLTPKIKKDLESNTVAFTIIPKEKASKQTIIDCALLTGDYHVQHDNFTAALSLAQQILHEKPQYIPALLLSGDAYEGLSNHESACDAYFTASNIITKEYPDEPLPPFLFEKRHKCL</sequence>
<dbReference type="EMBL" id="MFGW01000163">
    <property type="protein sequence ID" value="OGF63533.1"/>
    <property type="molecule type" value="Genomic_DNA"/>
</dbReference>
<evidence type="ECO:0000313" key="1">
    <source>
        <dbReference type="EMBL" id="OGF63533.1"/>
    </source>
</evidence>
<protein>
    <recommendedName>
        <fullName evidence="3">Tetratricopeptide repeat protein</fullName>
    </recommendedName>
</protein>
<accession>A0A1F5VJA8</accession>
<gene>
    <name evidence="1" type="ORF">A2Y62_16475</name>
</gene>
<dbReference type="Proteomes" id="UP000178943">
    <property type="component" value="Unassembled WGS sequence"/>
</dbReference>
<comment type="caution">
    <text evidence="1">The sequence shown here is derived from an EMBL/GenBank/DDBJ whole genome shotgun (WGS) entry which is preliminary data.</text>
</comment>
<name>A0A1F5VJA8_9BACT</name>